<dbReference type="InterPro" id="IPR013783">
    <property type="entry name" value="Ig-like_fold"/>
</dbReference>
<dbReference type="CDD" id="cd03398">
    <property type="entry name" value="PAP2_haloperoxidase"/>
    <property type="match status" value="1"/>
</dbReference>
<dbReference type="Pfam" id="PF07705">
    <property type="entry name" value="CARDB"/>
    <property type="match status" value="1"/>
</dbReference>
<dbReference type="Gene3D" id="2.60.40.10">
    <property type="entry name" value="Immunoglobulins"/>
    <property type="match status" value="1"/>
</dbReference>
<evidence type="ECO:0000313" key="3">
    <source>
        <dbReference type="Proteomes" id="UP001204953"/>
    </source>
</evidence>
<organism evidence="2 3">
    <name type="scientific">Limnofasciculus baicalensis BBK-W-15</name>
    <dbReference type="NCBI Taxonomy" id="2699891"/>
    <lineage>
        <taxon>Bacteria</taxon>
        <taxon>Bacillati</taxon>
        <taxon>Cyanobacteriota</taxon>
        <taxon>Cyanophyceae</taxon>
        <taxon>Coleofasciculales</taxon>
        <taxon>Coleofasciculaceae</taxon>
        <taxon>Limnofasciculus</taxon>
        <taxon>Limnofasciculus baicalensis</taxon>
    </lineage>
</organism>
<dbReference type="AlphaFoldDB" id="A0AAE3GXK0"/>
<dbReference type="SUPFAM" id="SSF48317">
    <property type="entry name" value="Acid phosphatase/Vanadium-dependent haloperoxidase"/>
    <property type="match status" value="1"/>
</dbReference>
<comment type="caution">
    <text evidence="2">The sequence shown here is derived from an EMBL/GenBank/DDBJ whole genome shotgun (WGS) entry which is preliminary data.</text>
</comment>
<evidence type="ECO:0000313" key="2">
    <source>
        <dbReference type="EMBL" id="MCP2732319.1"/>
    </source>
</evidence>
<dbReference type="InterPro" id="IPR052559">
    <property type="entry name" value="V-haloperoxidase"/>
</dbReference>
<dbReference type="Gene3D" id="1.10.606.20">
    <property type="match status" value="1"/>
</dbReference>
<dbReference type="InterPro" id="IPR011635">
    <property type="entry name" value="CARDB"/>
</dbReference>
<name>A0AAE3GXK0_9CYAN</name>
<accession>A0AAE3GXK0</accession>
<evidence type="ECO:0000259" key="1">
    <source>
        <dbReference type="Pfam" id="PF07705"/>
    </source>
</evidence>
<reference evidence="2" key="1">
    <citation type="submission" date="2022-06" db="EMBL/GenBank/DDBJ databases">
        <title>New cyanobacteria of genus Symplocastrum in benthos of Lake Baikal.</title>
        <authorList>
            <person name="Sorokovikova E."/>
            <person name="Tikhonova I."/>
            <person name="Krasnopeev A."/>
            <person name="Evseev P."/>
            <person name="Gladkikh A."/>
            <person name="Belykh O."/>
        </authorList>
    </citation>
    <scope>NUCLEOTIDE SEQUENCE</scope>
    <source>
        <strain evidence="2">BBK-W-15</strain>
    </source>
</reference>
<dbReference type="RefSeq" id="WP_254015039.1">
    <property type="nucleotide sequence ID" value="NZ_JAMZMM010000550.1"/>
</dbReference>
<gene>
    <name evidence="2" type="ORF">NJ959_28200</name>
</gene>
<feature type="domain" description="CARDB" evidence="1">
    <location>
        <begin position="89"/>
        <end position="196"/>
    </location>
</feature>
<dbReference type="InterPro" id="IPR036938">
    <property type="entry name" value="PAP2/HPO_sf"/>
</dbReference>
<dbReference type="Proteomes" id="UP001204953">
    <property type="component" value="Unassembled WGS sequence"/>
</dbReference>
<keyword evidence="3" id="KW-1185">Reference proteome</keyword>
<sequence length="618" mass="65604">MATSLDLNSQYGSGLFNGFLPEGDLTIAQTGNSSQTTQHNNNKAVLSSQAIVPASQNTVTSQGISNLNIPTSSNSIKAAPKADLVGQISDIEIPDTIEFGDDGKVKVTVTNRGNAVAKGPLSIKLYISTDGDIDVNDGLLKTIVQNINLKPGQSKTFSLDYKNLTSVVAPGAYKIIAQIDSGNAIAESNENNNIVSKHISAPGSDIVIDWNATALNAIQAEGEAGRGVPPTEGSRLLAMVSAAVYDAVNAFERTHTSYSFNGVAPVGASVQAAAVGAAHRILVELLPKQATMFDQQLVRSLIEVTDNPFAEAKGVLFGRQVAEQILALRKNDGSSNNAPIVYPPGDYVWYPAGAGKPNAGVAVGSHWGKVTPFAIPSVANFAPDGLDGKPGTTQYMEEIEEVRLFGGKQSTALSPVLRSADQTEIAVFWAYDRADTFRPYGQLNQIAEEVAIREGNTLSENARLFAQLNIALADAAIVAWDAKYKTMQPRPDDVIAEGFAAKDGMPGTVADPDWEPLLGPTPPFPDYISGHSSFGGAWAGVMNNFFGEDYGFTAVSQELLGTTRYYNNFNEAAFDDAISRVYGGVHVREATVTDALPMGWDIGNFVAQNLFVPIPNVA</sequence>
<dbReference type="PANTHER" id="PTHR34599:SF1">
    <property type="entry name" value="PHOSPHATIDIC ACID PHOSPHATASE TYPE 2_HALOPEROXIDASE DOMAIN-CONTAINING PROTEIN"/>
    <property type="match status" value="1"/>
</dbReference>
<dbReference type="PANTHER" id="PTHR34599">
    <property type="entry name" value="PEROXIDASE-RELATED"/>
    <property type="match status" value="1"/>
</dbReference>
<dbReference type="EMBL" id="JAMZMM010000550">
    <property type="protein sequence ID" value="MCP2732319.1"/>
    <property type="molecule type" value="Genomic_DNA"/>
</dbReference>
<protein>
    <submittedName>
        <fullName evidence="2">Phosphatase PAP2 family protein</fullName>
    </submittedName>
</protein>
<proteinExistence type="predicted"/>